<gene>
    <name evidence="11" type="ORF">CEY00_Acc26932</name>
</gene>
<keyword evidence="6 9" id="KW-0472">Membrane</keyword>
<feature type="domain" description="PGG" evidence="10">
    <location>
        <begin position="428"/>
        <end position="537"/>
    </location>
</feature>
<keyword evidence="12" id="KW-1185">Reference proteome</keyword>
<dbReference type="SUPFAM" id="SSF48403">
    <property type="entry name" value="Ankyrin repeat"/>
    <property type="match status" value="1"/>
</dbReference>
<protein>
    <submittedName>
        <fullName evidence="11">Ankyrin repeat-containing protein</fullName>
    </submittedName>
</protein>
<evidence type="ECO:0000256" key="2">
    <source>
        <dbReference type="ARBA" id="ARBA00022692"/>
    </source>
</evidence>
<dbReference type="PANTHER" id="PTHR24186:SF38">
    <property type="entry name" value="ANKYRIN REPEAT FAMILY PROTEIN"/>
    <property type="match status" value="1"/>
</dbReference>
<evidence type="ECO:0000256" key="6">
    <source>
        <dbReference type="ARBA" id="ARBA00023136"/>
    </source>
</evidence>
<name>A0A2R6PV07_ACTCC</name>
<accession>A0A2R6PV07</accession>
<evidence type="ECO:0000256" key="1">
    <source>
        <dbReference type="ARBA" id="ARBA00004141"/>
    </source>
</evidence>
<dbReference type="STRING" id="1590841.A0A2R6PV07"/>
<feature type="transmembrane region" description="Helical" evidence="9">
    <location>
        <begin position="475"/>
        <end position="499"/>
    </location>
</feature>
<dbReference type="Pfam" id="PF12796">
    <property type="entry name" value="Ank_2"/>
    <property type="match status" value="2"/>
</dbReference>
<dbReference type="Proteomes" id="UP000241394">
    <property type="component" value="Chromosome LG23"/>
</dbReference>
<dbReference type="Pfam" id="PF00023">
    <property type="entry name" value="Ank"/>
    <property type="match status" value="1"/>
</dbReference>
<comment type="caution">
    <text evidence="11">The sequence shown here is derived from an EMBL/GenBank/DDBJ whole genome shotgun (WGS) entry which is preliminary data.</text>
</comment>
<dbReference type="OrthoDB" id="20872at2759"/>
<keyword evidence="5 7" id="KW-0040">ANK repeat</keyword>
<dbReference type="AlphaFoldDB" id="A0A2R6PV07"/>
<feature type="repeat" description="ANK" evidence="7">
    <location>
        <begin position="169"/>
        <end position="191"/>
    </location>
</feature>
<dbReference type="Gramene" id="PSR96878">
    <property type="protein sequence ID" value="PSR96878"/>
    <property type="gene ID" value="CEY00_Acc26932"/>
</dbReference>
<dbReference type="Pfam" id="PF13962">
    <property type="entry name" value="PGG"/>
    <property type="match status" value="1"/>
</dbReference>
<evidence type="ECO:0000259" key="10">
    <source>
        <dbReference type="Pfam" id="PF13962"/>
    </source>
</evidence>
<dbReference type="PROSITE" id="PS50088">
    <property type="entry name" value="ANK_REPEAT"/>
    <property type="match status" value="2"/>
</dbReference>
<evidence type="ECO:0000256" key="8">
    <source>
        <dbReference type="SAM" id="MobiDB-lite"/>
    </source>
</evidence>
<dbReference type="InParanoid" id="A0A2R6PV07"/>
<feature type="region of interest" description="Disordered" evidence="8">
    <location>
        <begin position="651"/>
        <end position="673"/>
    </location>
</feature>
<comment type="subcellular location">
    <subcellularLocation>
        <location evidence="1">Membrane</location>
        <topology evidence="1">Multi-pass membrane protein</topology>
    </subcellularLocation>
</comment>
<dbReference type="InterPro" id="IPR002110">
    <property type="entry name" value="Ankyrin_rpt"/>
</dbReference>
<keyword evidence="4 9" id="KW-1133">Transmembrane helix</keyword>
<dbReference type="InterPro" id="IPR026961">
    <property type="entry name" value="PGG_dom"/>
</dbReference>
<dbReference type="GO" id="GO:0005886">
    <property type="term" value="C:plasma membrane"/>
    <property type="evidence" value="ECO:0007669"/>
    <property type="project" value="TreeGrafter"/>
</dbReference>
<dbReference type="EMBL" id="NKQK01000023">
    <property type="protein sequence ID" value="PSR96878.1"/>
    <property type="molecule type" value="Genomic_DNA"/>
</dbReference>
<keyword evidence="3" id="KW-0677">Repeat</keyword>
<feature type="transmembrane region" description="Helical" evidence="9">
    <location>
        <begin position="436"/>
        <end position="455"/>
    </location>
</feature>
<evidence type="ECO:0000313" key="12">
    <source>
        <dbReference type="Proteomes" id="UP000241394"/>
    </source>
</evidence>
<feature type="region of interest" description="Disordered" evidence="8">
    <location>
        <begin position="335"/>
        <end position="404"/>
    </location>
</feature>
<evidence type="ECO:0000256" key="3">
    <source>
        <dbReference type="ARBA" id="ARBA00022737"/>
    </source>
</evidence>
<dbReference type="OMA" id="QHMANEQ"/>
<evidence type="ECO:0000256" key="5">
    <source>
        <dbReference type="ARBA" id="ARBA00023043"/>
    </source>
</evidence>
<feature type="transmembrane region" description="Helical" evidence="9">
    <location>
        <begin position="519"/>
        <end position="539"/>
    </location>
</feature>
<dbReference type="FunCoup" id="A0A2R6PV07">
    <property type="interactions" value="91"/>
</dbReference>
<dbReference type="PROSITE" id="PS50297">
    <property type="entry name" value="ANK_REP_REGION"/>
    <property type="match status" value="2"/>
</dbReference>
<proteinExistence type="predicted"/>
<dbReference type="SMART" id="SM00248">
    <property type="entry name" value="ANK"/>
    <property type="match status" value="8"/>
</dbReference>
<reference evidence="11 12" key="1">
    <citation type="submission" date="2017-07" db="EMBL/GenBank/DDBJ databases">
        <title>An improved, manually edited Actinidia chinensis var. chinensis (kiwifruit) genome highlights the challenges associated with draft genomes and gene prediction in plants.</title>
        <authorList>
            <person name="Pilkington S."/>
            <person name="Crowhurst R."/>
            <person name="Hilario E."/>
            <person name="Nardozza S."/>
            <person name="Fraser L."/>
            <person name="Peng Y."/>
            <person name="Gunaseelan K."/>
            <person name="Simpson R."/>
            <person name="Tahir J."/>
            <person name="Deroles S."/>
            <person name="Templeton K."/>
            <person name="Luo Z."/>
            <person name="Davy M."/>
            <person name="Cheng C."/>
            <person name="Mcneilage M."/>
            <person name="Scaglione D."/>
            <person name="Liu Y."/>
            <person name="Zhang Q."/>
            <person name="Datson P."/>
            <person name="De Silva N."/>
            <person name="Gardiner S."/>
            <person name="Bassett H."/>
            <person name="Chagne D."/>
            <person name="Mccallum J."/>
            <person name="Dzierzon H."/>
            <person name="Deng C."/>
            <person name="Wang Y.-Y."/>
            <person name="Barron N."/>
            <person name="Manako K."/>
            <person name="Bowen J."/>
            <person name="Foster T."/>
            <person name="Erridge Z."/>
            <person name="Tiffin H."/>
            <person name="Waite C."/>
            <person name="Davies K."/>
            <person name="Grierson E."/>
            <person name="Laing W."/>
            <person name="Kirk R."/>
            <person name="Chen X."/>
            <person name="Wood M."/>
            <person name="Montefiori M."/>
            <person name="Brummell D."/>
            <person name="Schwinn K."/>
            <person name="Catanach A."/>
            <person name="Fullerton C."/>
            <person name="Li D."/>
            <person name="Meiyalaghan S."/>
            <person name="Nieuwenhuizen N."/>
            <person name="Read N."/>
            <person name="Prakash R."/>
            <person name="Hunter D."/>
            <person name="Zhang H."/>
            <person name="Mckenzie M."/>
            <person name="Knabel M."/>
            <person name="Harris A."/>
            <person name="Allan A."/>
            <person name="Chen A."/>
            <person name="Janssen B."/>
            <person name="Plunkett B."/>
            <person name="Dwamena C."/>
            <person name="Voogd C."/>
            <person name="Leif D."/>
            <person name="Lafferty D."/>
            <person name="Souleyre E."/>
            <person name="Varkonyi-Gasic E."/>
            <person name="Gambi F."/>
            <person name="Hanley J."/>
            <person name="Yao J.-L."/>
            <person name="Cheung J."/>
            <person name="David K."/>
            <person name="Warren B."/>
            <person name="Marsh K."/>
            <person name="Snowden K."/>
            <person name="Lin-Wang K."/>
            <person name="Brian L."/>
            <person name="Martinez-Sanchez M."/>
            <person name="Wang M."/>
            <person name="Ileperuma N."/>
            <person name="Macnee N."/>
            <person name="Campin R."/>
            <person name="Mcatee P."/>
            <person name="Drummond R."/>
            <person name="Espley R."/>
            <person name="Ireland H."/>
            <person name="Wu R."/>
            <person name="Atkinson R."/>
            <person name="Karunairetnam S."/>
            <person name="Bulley S."/>
            <person name="Chunkath S."/>
            <person name="Hanley Z."/>
            <person name="Storey R."/>
            <person name="Thrimawithana A."/>
            <person name="Thomson S."/>
            <person name="David C."/>
            <person name="Testolin R."/>
        </authorList>
    </citation>
    <scope>NUCLEOTIDE SEQUENCE [LARGE SCALE GENOMIC DNA]</scope>
    <source>
        <strain evidence="12">cv. Red5</strain>
        <tissue evidence="11">Young leaf</tissue>
    </source>
</reference>
<evidence type="ECO:0000256" key="7">
    <source>
        <dbReference type="PROSITE-ProRule" id="PRU00023"/>
    </source>
</evidence>
<keyword evidence="2 9" id="KW-0812">Transmembrane</keyword>
<evidence type="ECO:0000256" key="9">
    <source>
        <dbReference type="SAM" id="Phobius"/>
    </source>
</evidence>
<reference evidence="12" key="2">
    <citation type="journal article" date="2018" name="BMC Genomics">
        <title>A manually annotated Actinidia chinensis var. chinensis (kiwifruit) genome highlights the challenges associated with draft genomes and gene prediction in plants.</title>
        <authorList>
            <person name="Pilkington S.M."/>
            <person name="Crowhurst R."/>
            <person name="Hilario E."/>
            <person name="Nardozza S."/>
            <person name="Fraser L."/>
            <person name="Peng Y."/>
            <person name="Gunaseelan K."/>
            <person name="Simpson R."/>
            <person name="Tahir J."/>
            <person name="Deroles S.C."/>
            <person name="Templeton K."/>
            <person name="Luo Z."/>
            <person name="Davy M."/>
            <person name="Cheng C."/>
            <person name="McNeilage M."/>
            <person name="Scaglione D."/>
            <person name="Liu Y."/>
            <person name="Zhang Q."/>
            <person name="Datson P."/>
            <person name="De Silva N."/>
            <person name="Gardiner S.E."/>
            <person name="Bassett H."/>
            <person name="Chagne D."/>
            <person name="McCallum J."/>
            <person name="Dzierzon H."/>
            <person name="Deng C."/>
            <person name="Wang Y.Y."/>
            <person name="Barron L."/>
            <person name="Manako K."/>
            <person name="Bowen J."/>
            <person name="Foster T.M."/>
            <person name="Erridge Z.A."/>
            <person name="Tiffin H."/>
            <person name="Waite C.N."/>
            <person name="Davies K.M."/>
            <person name="Grierson E.P."/>
            <person name="Laing W.A."/>
            <person name="Kirk R."/>
            <person name="Chen X."/>
            <person name="Wood M."/>
            <person name="Montefiori M."/>
            <person name="Brummell D.A."/>
            <person name="Schwinn K.E."/>
            <person name="Catanach A."/>
            <person name="Fullerton C."/>
            <person name="Li D."/>
            <person name="Meiyalaghan S."/>
            <person name="Nieuwenhuizen N."/>
            <person name="Read N."/>
            <person name="Prakash R."/>
            <person name="Hunter D."/>
            <person name="Zhang H."/>
            <person name="McKenzie M."/>
            <person name="Knabel M."/>
            <person name="Harris A."/>
            <person name="Allan A.C."/>
            <person name="Gleave A."/>
            <person name="Chen A."/>
            <person name="Janssen B.J."/>
            <person name="Plunkett B."/>
            <person name="Ampomah-Dwamena C."/>
            <person name="Voogd C."/>
            <person name="Leif D."/>
            <person name="Lafferty D."/>
            <person name="Souleyre E.J.F."/>
            <person name="Varkonyi-Gasic E."/>
            <person name="Gambi F."/>
            <person name="Hanley J."/>
            <person name="Yao J.L."/>
            <person name="Cheung J."/>
            <person name="David K.M."/>
            <person name="Warren B."/>
            <person name="Marsh K."/>
            <person name="Snowden K.C."/>
            <person name="Lin-Wang K."/>
            <person name="Brian L."/>
            <person name="Martinez-Sanchez M."/>
            <person name="Wang M."/>
            <person name="Ileperuma N."/>
            <person name="Macnee N."/>
            <person name="Campin R."/>
            <person name="McAtee P."/>
            <person name="Drummond R.S.M."/>
            <person name="Espley R.V."/>
            <person name="Ireland H.S."/>
            <person name="Wu R."/>
            <person name="Atkinson R.G."/>
            <person name="Karunairetnam S."/>
            <person name="Bulley S."/>
            <person name="Chunkath S."/>
            <person name="Hanley Z."/>
            <person name="Storey R."/>
            <person name="Thrimawithana A.H."/>
            <person name="Thomson S."/>
            <person name="David C."/>
            <person name="Testolin R."/>
            <person name="Huang H."/>
            <person name="Hellens R.P."/>
            <person name="Schaffer R.J."/>
        </authorList>
    </citation>
    <scope>NUCLEOTIDE SEQUENCE [LARGE SCALE GENOMIC DNA]</scope>
    <source>
        <strain evidence="12">cv. Red5</strain>
    </source>
</reference>
<evidence type="ECO:0000256" key="4">
    <source>
        <dbReference type="ARBA" id="ARBA00022989"/>
    </source>
</evidence>
<sequence length="673" mass="74335">MDQRLFEATCKNDIPTLTSLVQENHHILEQRSAVNLDTVLHLASRFGHTELVREIVSLCPDMVVSENKKLETPIHDACRQSCDKVLVLLLEINHWAAYKLNCNNHSALFIACSYGHLNVVETLLAHLWLVEEDGSAISALHVAASKGHSEIVRRLLEVCPNLAQNIDNKGFSPLHYACLGGHLDTTTILLKVDPTLALKFDNNGYTPLHLAAIKGSVPILDQFWMNAPTSFLFPTKGGDTVFHLTLKFQDSNAFKCMVRSFKDMNILGQPDLYGNTILHLSISVELYDIAEKIINETTIDVNVLNSRGNSALDILDKAGTNSEIEHLKNLLRKAGGKTSTELSPMKESSADSKPNIHHPLENLPESDTEGRVDSIQYQEEERCDSEGDNQSTSPENVCQDQHWSQKSREKLVKLHKRRQKKQYEAHKEGLQNARNTITLVAILIATVTFTAGMSPPGGVYQDGPLQGKSAVGRTAAFKVFAISNHVALFTSLCVVSVLVSIVPFRRKPLMRLLVIAHKAMLVALAFVAAAYVAGTWVITPHSHRTDWTLETTIIICAGLAGSIFVGLGVIFARHWLEKSKYKEEKAKRKVTVKRLKASSTIKVENKETEKTINEAATKSMEACDSGIENGNPEAGGHIACDETTFDKGNHYESLSSSSNSDVDSAQSFGYHPY</sequence>
<evidence type="ECO:0000313" key="11">
    <source>
        <dbReference type="EMBL" id="PSR96878.1"/>
    </source>
</evidence>
<feature type="compositionally biased region" description="Polar residues" evidence="8">
    <location>
        <begin position="388"/>
        <end position="404"/>
    </location>
</feature>
<dbReference type="InterPro" id="IPR036770">
    <property type="entry name" value="Ankyrin_rpt-contain_sf"/>
</dbReference>
<organism evidence="11 12">
    <name type="scientific">Actinidia chinensis var. chinensis</name>
    <name type="common">Chinese soft-hair kiwi</name>
    <dbReference type="NCBI Taxonomy" id="1590841"/>
    <lineage>
        <taxon>Eukaryota</taxon>
        <taxon>Viridiplantae</taxon>
        <taxon>Streptophyta</taxon>
        <taxon>Embryophyta</taxon>
        <taxon>Tracheophyta</taxon>
        <taxon>Spermatophyta</taxon>
        <taxon>Magnoliopsida</taxon>
        <taxon>eudicotyledons</taxon>
        <taxon>Gunneridae</taxon>
        <taxon>Pentapetalae</taxon>
        <taxon>asterids</taxon>
        <taxon>Ericales</taxon>
        <taxon>Actinidiaceae</taxon>
        <taxon>Actinidia</taxon>
    </lineage>
</organism>
<feature type="repeat" description="ANK" evidence="7">
    <location>
        <begin position="135"/>
        <end position="157"/>
    </location>
</feature>
<feature type="compositionally biased region" description="Low complexity" evidence="8">
    <location>
        <begin position="653"/>
        <end position="667"/>
    </location>
</feature>
<feature type="transmembrane region" description="Helical" evidence="9">
    <location>
        <begin position="551"/>
        <end position="572"/>
    </location>
</feature>
<dbReference type="Gene3D" id="1.25.40.20">
    <property type="entry name" value="Ankyrin repeat-containing domain"/>
    <property type="match status" value="3"/>
</dbReference>
<dbReference type="PANTHER" id="PTHR24186">
    <property type="entry name" value="PROTEIN PHOSPHATASE 1 REGULATORY SUBUNIT"/>
    <property type="match status" value="1"/>
</dbReference>